<comment type="cofactor">
    <cofactor evidence="1">
        <name>K(+)</name>
        <dbReference type="ChEBI" id="CHEBI:29103"/>
    </cofactor>
</comment>
<reference evidence="13" key="1">
    <citation type="submission" date="2018-06" db="EMBL/GenBank/DDBJ databases">
        <authorList>
            <person name="Zhirakovskaya E."/>
        </authorList>
    </citation>
    <scope>NUCLEOTIDE SEQUENCE</scope>
</reference>
<dbReference type="NCBIfam" id="NF009848">
    <property type="entry name" value="PRK13318.1-6"/>
    <property type="match status" value="1"/>
</dbReference>
<dbReference type="Gene3D" id="3.30.420.40">
    <property type="match status" value="2"/>
</dbReference>
<dbReference type="NCBIfam" id="NF009855">
    <property type="entry name" value="PRK13321.1"/>
    <property type="match status" value="1"/>
</dbReference>
<comment type="subunit">
    <text evidence="3">Homodimer.</text>
</comment>
<keyword evidence="4" id="KW-0963">Cytoplasm</keyword>
<keyword evidence="8" id="KW-0067">ATP-binding</keyword>
<keyword evidence="6" id="KW-0547">Nucleotide-binding</keyword>
<dbReference type="EMBL" id="UOGE01000089">
    <property type="protein sequence ID" value="VAX23769.1"/>
    <property type="molecule type" value="Genomic_DNA"/>
</dbReference>
<keyword evidence="10" id="KW-0173">Coenzyme A biosynthesis</keyword>
<evidence type="ECO:0000256" key="4">
    <source>
        <dbReference type="ARBA" id="ARBA00022490"/>
    </source>
</evidence>
<accession>A0A3B1C0Q6</accession>
<evidence type="ECO:0000256" key="7">
    <source>
        <dbReference type="ARBA" id="ARBA00022777"/>
    </source>
</evidence>
<evidence type="ECO:0000256" key="1">
    <source>
        <dbReference type="ARBA" id="ARBA00001958"/>
    </source>
</evidence>
<dbReference type="InterPro" id="IPR004619">
    <property type="entry name" value="Type_III_PanK"/>
</dbReference>
<evidence type="ECO:0000256" key="6">
    <source>
        <dbReference type="ARBA" id="ARBA00022741"/>
    </source>
</evidence>
<dbReference type="PANTHER" id="PTHR34265:SF1">
    <property type="entry name" value="TYPE III PANTOTHENATE KINASE"/>
    <property type="match status" value="1"/>
</dbReference>
<evidence type="ECO:0000256" key="5">
    <source>
        <dbReference type="ARBA" id="ARBA00022679"/>
    </source>
</evidence>
<dbReference type="InterPro" id="IPR043129">
    <property type="entry name" value="ATPase_NBD"/>
</dbReference>
<comment type="subcellular location">
    <subcellularLocation>
        <location evidence="2">Cytoplasm</location>
    </subcellularLocation>
</comment>
<dbReference type="GO" id="GO:0004594">
    <property type="term" value="F:pantothenate kinase activity"/>
    <property type="evidence" value="ECO:0007669"/>
    <property type="project" value="InterPro"/>
</dbReference>
<dbReference type="SUPFAM" id="SSF53067">
    <property type="entry name" value="Actin-like ATPase domain"/>
    <property type="match status" value="2"/>
</dbReference>
<name>A0A3B1C0Q6_9ZZZZ</name>
<evidence type="ECO:0000256" key="2">
    <source>
        <dbReference type="ARBA" id="ARBA00004496"/>
    </source>
</evidence>
<evidence type="ECO:0000256" key="8">
    <source>
        <dbReference type="ARBA" id="ARBA00022840"/>
    </source>
</evidence>
<dbReference type="AlphaFoldDB" id="A0A3B1C0Q6"/>
<dbReference type="HAMAP" id="MF_01274">
    <property type="entry name" value="Pantothen_kinase_3"/>
    <property type="match status" value="1"/>
</dbReference>
<dbReference type="Pfam" id="PF03309">
    <property type="entry name" value="Pan_kinase"/>
    <property type="match status" value="1"/>
</dbReference>
<organism evidence="13">
    <name type="scientific">hydrothermal vent metagenome</name>
    <dbReference type="NCBI Taxonomy" id="652676"/>
    <lineage>
        <taxon>unclassified sequences</taxon>
        <taxon>metagenomes</taxon>
        <taxon>ecological metagenomes</taxon>
    </lineage>
</organism>
<keyword evidence="9" id="KW-0630">Potassium</keyword>
<dbReference type="GO" id="GO:0005737">
    <property type="term" value="C:cytoplasm"/>
    <property type="evidence" value="ECO:0007669"/>
    <property type="project" value="UniProtKB-SubCell"/>
</dbReference>
<evidence type="ECO:0000256" key="3">
    <source>
        <dbReference type="ARBA" id="ARBA00011738"/>
    </source>
</evidence>
<evidence type="ECO:0000256" key="12">
    <source>
        <dbReference type="ARBA" id="ARBA00040883"/>
    </source>
</evidence>
<dbReference type="PANTHER" id="PTHR34265">
    <property type="entry name" value="TYPE III PANTOTHENATE KINASE"/>
    <property type="match status" value="1"/>
</dbReference>
<evidence type="ECO:0000256" key="9">
    <source>
        <dbReference type="ARBA" id="ARBA00022958"/>
    </source>
</evidence>
<comment type="similarity">
    <text evidence="11">Belongs to the type III pantothenate kinase family.</text>
</comment>
<keyword evidence="5 13" id="KW-0808">Transferase</keyword>
<evidence type="ECO:0000256" key="10">
    <source>
        <dbReference type="ARBA" id="ARBA00022993"/>
    </source>
</evidence>
<dbReference type="GO" id="GO:0005524">
    <property type="term" value="F:ATP binding"/>
    <property type="evidence" value="ECO:0007669"/>
    <property type="project" value="UniProtKB-KW"/>
</dbReference>
<sequence length="260" mass="27935">MTSCLLVVDIGNTHIVLGVFEGAKLMAHWRIATKQKRTEDELAIIINELFGLKELDIKRVNDMVISCVSPPVLPSFIIFAQNTFSCEPLVIGPGVKTGVSINIDNPREVGADRIANAAGALASHKPPFIIVDFGTAITIDMISADSEYMGGAIVPGVRLSLNALYHHAAKLPEVEFIKPPSVIGRNTVHSMQSGAYYGYASLVDGIVSRMKEHIGPPYPMVIATGGEAGLIAPASETITIVEDNLTLVGLRAIHEKNRTR</sequence>
<keyword evidence="7 13" id="KW-0418">Kinase</keyword>
<dbReference type="CDD" id="cd24015">
    <property type="entry name" value="ASKHA_NBD_PanK-III"/>
    <property type="match status" value="1"/>
</dbReference>
<evidence type="ECO:0000313" key="13">
    <source>
        <dbReference type="EMBL" id="VAX23769.1"/>
    </source>
</evidence>
<gene>
    <name evidence="13" type="ORF">MNBD_NITROSPINAE02-1801</name>
</gene>
<protein>
    <recommendedName>
        <fullName evidence="12">Type III pantothenate kinase</fullName>
    </recommendedName>
</protein>
<evidence type="ECO:0000256" key="11">
    <source>
        <dbReference type="ARBA" id="ARBA00038036"/>
    </source>
</evidence>
<dbReference type="GO" id="GO:0015937">
    <property type="term" value="P:coenzyme A biosynthetic process"/>
    <property type="evidence" value="ECO:0007669"/>
    <property type="project" value="UniProtKB-KW"/>
</dbReference>
<proteinExistence type="inferred from homology"/>
<dbReference type="NCBIfam" id="TIGR00671">
    <property type="entry name" value="baf"/>
    <property type="match status" value="1"/>
</dbReference>